<name>A0A7X4H943_9BURK</name>
<reference evidence="3 4" key="1">
    <citation type="submission" date="2019-12" db="EMBL/GenBank/DDBJ databases">
        <title>Novel species isolated from a subtropical stream in China.</title>
        <authorList>
            <person name="Lu H."/>
        </authorList>
    </citation>
    <scope>NUCLEOTIDE SEQUENCE [LARGE SCALE GENOMIC DNA]</scope>
    <source>
        <strain evidence="3 4">FT127W</strain>
    </source>
</reference>
<dbReference type="NCBIfam" id="TIGR02385">
    <property type="entry name" value="RelE_StbE"/>
    <property type="match status" value="1"/>
</dbReference>
<proteinExistence type="inferred from homology"/>
<evidence type="ECO:0000313" key="3">
    <source>
        <dbReference type="EMBL" id="MYN05942.1"/>
    </source>
</evidence>
<dbReference type="InterPro" id="IPR051803">
    <property type="entry name" value="TA_system_RelE-like_toxin"/>
</dbReference>
<evidence type="ECO:0000256" key="2">
    <source>
        <dbReference type="ARBA" id="ARBA00022649"/>
    </source>
</evidence>
<accession>A0A7X4H943</accession>
<dbReference type="SUPFAM" id="SSF143011">
    <property type="entry name" value="RelE-like"/>
    <property type="match status" value="1"/>
</dbReference>
<comment type="similarity">
    <text evidence="1">Belongs to the RelE toxin family.</text>
</comment>
<keyword evidence="2" id="KW-1277">Toxin-antitoxin system</keyword>
<keyword evidence="4" id="KW-1185">Reference proteome</keyword>
<dbReference type="InterPro" id="IPR007712">
    <property type="entry name" value="RelE/ParE_toxin"/>
</dbReference>
<dbReference type="Gene3D" id="3.30.2310.20">
    <property type="entry name" value="RelE-like"/>
    <property type="match status" value="1"/>
</dbReference>
<protein>
    <submittedName>
        <fullName evidence="3">Type II toxin-antitoxin system mRNA interferase toxin, RelE/StbE family</fullName>
    </submittedName>
</protein>
<dbReference type="PANTHER" id="PTHR33755">
    <property type="entry name" value="TOXIN PARE1-RELATED"/>
    <property type="match status" value="1"/>
</dbReference>
<dbReference type="AlphaFoldDB" id="A0A7X4H943"/>
<evidence type="ECO:0000313" key="4">
    <source>
        <dbReference type="Proteomes" id="UP000450676"/>
    </source>
</evidence>
<dbReference type="InterPro" id="IPR035093">
    <property type="entry name" value="RelE/ParE_toxin_dom_sf"/>
</dbReference>
<sequence>MALADRERIMDFIARDNPAAALKLDELIEKKTDQLTTQPTLYRIGRKAGTREMVVHPNYLVIYRIHKGCIEILRVKHAAKKRP</sequence>
<dbReference type="Pfam" id="PF05016">
    <property type="entry name" value="ParE_toxin"/>
    <property type="match status" value="1"/>
</dbReference>
<comment type="caution">
    <text evidence="3">The sequence shown here is derived from an EMBL/GenBank/DDBJ whole genome shotgun (WGS) entry which is preliminary data.</text>
</comment>
<dbReference type="Proteomes" id="UP000450676">
    <property type="component" value="Unassembled WGS sequence"/>
</dbReference>
<organism evidence="3 4">
    <name type="scientific">Pseudoduganella aquatica</name>
    <dbReference type="NCBI Taxonomy" id="2660641"/>
    <lineage>
        <taxon>Bacteria</taxon>
        <taxon>Pseudomonadati</taxon>
        <taxon>Pseudomonadota</taxon>
        <taxon>Betaproteobacteria</taxon>
        <taxon>Burkholderiales</taxon>
        <taxon>Oxalobacteraceae</taxon>
        <taxon>Telluria group</taxon>
        <taxon>Pseudoduganella</taxon>
    </lineage>
</organism>
<gene>
    <name evidence="3" type="ORF">GTP77_01170</name>
</gene>
<dbReference type="EMBL" id="WWCU01000001">
    <property type="protein sequence ID" value="MYN05942.1"/>
    <property type="molecule type" value="Genomic_DNA"/>
</dbReference>
<evidence type="ECO:0000256" key="1">
    <source>
        <dbReference type="ARBA" id="ARBA00006226"/>
    </source>
</evidence>